<evidence type="ECO:0000313" key="2">
    <source>
        <dbReference type="Proteomes" id="UP000578819"/>
    </source>
</evidence>
<proteinExistence type="predicted"/>
<dbReference type="AlphaFoldDB" id="A0A7W7SKZ1"/>
<gene>
    <name evidence="1" type="ORF">FHR38_000304</name>
</gene>
<protein>
    <submittedName>
        <fullName evidence="1">Uncharacterized protein</fullName>
    </submittedName>
</protein>
<accession>A0A7W7SKZ1</accession>
<name>A0A7W7SKZ1_9ACTN</name>
<organism evidence="1 2">
    <name type="scientific">Micromonospora polyrhachis</name>
    <dbReference type="NCBI Taxonomy" id="1282883"/>
    <lineage>
        <taxon>Bacteria</taxon>
        <taxon>Bacillati</taxon>
        <taxon>Actinomycetota</taxon>
        <taxon>Actinomycetes</taxon>
        <taxon>Micromonosporales</taxon>
        <taxon>Micromonosporaceae</taxon>
        <taxon>Micromonospora</taxon>
    </lineage>
</organism>
<evidence type="ECO:0000313" key="1">
    <source>
        <dbReference type="EMBL" id="MBB4956571.1"/>
    </source>
</evidence>
<keyword evidence="2" id="KW-1185">Reference proteome</keyword>
<dbReference type="Proteomes" id="UP000578819">
    <property type="component" value="Unassembled WGS sequence"/>
</dbReference>
<sequence length="168" mass="18391">MTADASRRHATGTATEELIDQTGREFGIFSAGTYGGMFGEHASGGFKGRFRSLDMYPESAKTAAYFTKDVAFRFSEAIDTAAGKLGFTYQILYDDYVVAREFNARAQAGKGAEHGRMGNQDNVTEEEVQLPDGTKVKRPGNLSWHGPLVTHFHVDFSSPYDADDDSAE</sequence>
<reference evidence="1 2" key="1">
    <citation type="submission" date="2020-08" db="EMBL/GenBank/DDBJ databases">
        <title>Sequencing the genomes of 1000 actinobacteria strains.</title>
        <authorList>
            <person name="Klenk H.-P."/>
        </authorList>
    </citation>
    <scope>NUCLEOTIDE SEQUENCE [LARGE SCALE GENOMIC DNA]</scope>
    <source>
        <strain evidence="1 2">DSM 45886</strain>
    </source>
</reference>
<comment type="caution">
    <text evidence="1">The sequence shown here is derived from an EMBL/GenBank/DDBJ whole genome shotgun (WGS) entry which is preliminary data.</text>
</comment>
<dbReference type="RefSeq" id="WP_184532096.1">
    <property type="nucleotide sequence ID" value="NZ_JACHJW010000001.1"/>
</dbReference>
<dbReference type="EMBL" id="JACHJW010000001">
    <property type="protein sequence ID" value="MBB4956571.1"/>
    <property type="molecule type" value="Genomic_DNA"/>
</dbReference>